<dbReference type="InterPro" id="IPR038765">
    <property type="entry name" value="Papain-like_cys_pep_sf"/>
</dbReference>
<dbReference type="InterPro" id="IPR003653">
    <property type="entry name" value="Peptidase_C48_C"/>
</dbReference>
<dbReference type="GO" id="GO:0006508">
    <property type="term" value="P:proteolysis"/>
    <property type="evidence" value="ECO:0007669"/>
    <property type="project" value="UniProtKB-KW"/>
</dbReference>
<evidence type="ECO:0000256" key="1">
    <source>
        <dbReference type="ARBA" id="ARBA00005234"/>
    </source>
</evidence>
<dbReference type="PROSITE" id="PS50600">
    <property type="entry name" value="ULP_PROTEASE"/>
    <property type="match status" value="1"/>
</dbReference>
<reference evidence="6" key="1">
    <citation type="submission" date="2022-07" db="EMBL/GenBank/DDBJ databases">
        <title>The genome of Lyophyllum shimeji provides insight into the initial evolution of ectomycorrhizal fungal genome.</title>
        <authorList>
            <person name="Kobayashi Y."/>
            <person name="Shibata T."/>
            <person name="Hirakawa H."/>
            <person name="Shigenobu S."/>
            <person name="Nishiyama T."/>
            <person name="Yamada A."/>
            <person name="Hasebe M."/>
            <person name="Kawaguchi M."/>
        </authorList>
    </citation>
    <scope>NUCLEOTIDE SEQUENCE</scope>
    <source>
        <strain evidence="6">AT787</strain>
    </source>
</reference>
<dbReference type="SUPFAM" id="SSF54001">
    <property type="entry name" value="Cysteine proteinases"/>
    <property type="match status" value="1"/>
</dbReference>
<gene>
    <name evidence="6" type="ORF">LshimejAT787_0408260</name>
</gene>
<dbReference type="AlphaFoldDB" id="A0A9P3PKV0"/>
<accession>A0A9P3PKV0</accession>
<dbReference type="GO" id="GO:0008234">
    <property type="term" value="F:cysteine-type peptidase activity"/>
    <property type="evidence" value="ECO:0007669"/>
    <property type="project" value="InterPro"/>
</dbReference>
<sequence length="1175" mass="130966">MANDILDLDELPQFIESEWIGVGKKYPQKDVPFYISWAKAERLEIPQAYLHHLPPVDLPVEKFLLFKLPSQSNEIIATKAAAWFSHDEPKIDIIGLLSWPVPPRSFLDNLEAAFGQAWFDGSRSIVDHRFNDSTHRLPLWAITLWSRMADIIQKQATWRRSLQWLDTEEKRAKDRDVSEAIEEVRNELRTMGWNSKMAHVGGTSTTMDLAAFLSTVWLSDTHIDMMMEDMASRVASDANLAAKVIIAPLGFARELQSTGFRSFKGFTKRSTPLLLRYKKYIEENGISYLYFPIHVHGNHWIAGMVDFGRKTISFGSSPPINTLDNNTHQLCPGDSLGDTFSPSPAFHKLLRKWLSSEFGYKFANKGNTLRHGIQLDSYSCGILVANTIAYAVFAAPLWFARRAILERLEWFIRLAKRRIGSTTVDVGQSATSFTIPKEIGDDIPLSVALGDHNFPDLAEFAFGDVGAGDGDAEVTPIPPISRKPLALADLLNPASESETDDSSQYQDDESLSSSSPSATSPDDRMALDGTNVRATSLDVEGVSLGPTDSEWMDTVSEHAMSEGCTDIDGGSSIGTMPVDSDAVSLGLMGSMGSVSDHAASIDKAEQEQACGSVETNERLRRGVRKKGAVGKKRHASAGTAALTTLGWEVRKAKLIHRLSTGEEDEEVEVLEKMERVPCPGITEADDHRVPIYLRRTGVPGGGARSLKVIALELFGEVFSALGTEGKKQVWDAQVHEQKWRNDHARLRVFAAKCKHTVTVADWAPNRARPCDECRQVLKSNAFKNALRHPVPHAENYIYTNHRYRAPLLGEIFARTVGLQDIIANSNPKNTPCIRYAKEVLAGNLDNAVFNGLVEAMVTKYDKEARGVGLQNFKFSPAWDELCHILLIHSPRTYRALAEHLPTRSERSFRMKEARQPRFPMEICARSFELVVDHLKALDYSGPVGLSCDDTKLFSVMRLYWDSDQDSYFLVGGVGGPLRVADPESVKRVIADAKVQNAPKVRLWCLTIPVPKMTPIIVAALPIANDLSADVLLVLLEQVLDGLIDHHVRVVSYACDGTEVERSVQRLFVAKSEHEEYVIEGPQPGFVDTKITIAKYRGQAICMVQDSKHALKTFRNNLFSGARLLTFGNYTATYRHIREIAFEDGTPLYKRDVERLDRQDDNAANRLFSADVLKYL</sequence>
<feature type="compositionally biased region" description="Acidic residues" evidence="4">
    <location>
        <begin position="497"/>
        <end position="510"/>
    </location>
</feature>
<dbReference type="Gene3D" id="3.40.395.10">
    <property type="entry name" value="Adenoviral Proteinase, Chain A"/>
    <property type="match status" value="1"/>
</dbReference>
<dbReference type="Proteomes" id="UP001063166">
    <property type="component" value="Unassembled WGS sequence"/>
</dbReference>
<dbReference type="GO" id="GO:0019783">
    <property type="term" value="F:ubiquitin-like protein peptidase activity"/>
    <property type="evidence" value="ECO:0007669"/>
    <property type="project" value="UniProtKB-ARBA"/>
</dbReference>
<evidence type="ECO:0000256" key="3">
    <source>
        <dbReference type="ARBA" id="ARBA00022801"/>
    </source>
</evidence>
<keyword evidence="2" id="KW-0645">Protease</keyword>
<evidence type="ECO:0000313" key="6">
    <source>
        <dbReference type="EMBL" id="GLB37775.1"/>
    </source>
</evidence>
<comment type="similarity">
    <text evidence="1">Belongs to the peptidase C48 family.</text>
</comment>
<keyword evidence="7" id="KW-1185">Reference proteome</keyword>
<dbReference type="Pfam" id="PF02902">
    <property type="entry name" value="Peptidase_C48"/>
    <property type="match status" value="1"/>
</dbReference>
<proteinExistence type="inferred from homology"/>
<evidence type="ECO:0000313" key="7">
    <source>
        <dbReference type="Proteomes" id="UP001063166"/>
    </source>
</evidence>
<name>A0A9P3PKV0_LYOSH</name>
<comment type="caution">
    <text evidence="6">The sequence shown here is derived from an EMBL/GenBank/DDBJ whole genome shotgun (WGS) entry which is preliminary data.</text>
</comment>
<dbReference type="OrthoDB" id="73076at2759"/>
<dbReference type="EMBL" id="BRPK01000004">
    <property type="protein sequence ID" value="GLB37775.1"/>
    <property type="molecule type" value="Genomic_DNA"/>
</dbReference>
<evidence type="ECO:0000259" key="5">
    <source>
        <dbReference type="PROSITE" id="PS50600"/>
    </source>
</evidence>
<feature type="compositionally biased region" description="Low complexity" evidence="4">
    <location>
        <begin position="511"/>
        <end position="520"/>
    </location>
</feature>
<feature type="region of interest" description="Disordered" evidence="4">
    <location>
        <begin position="493"/>
        <end position="527"/>
    </location>
</feature>
<keyword evidence="3" id="KW-0378">Hydrolase</keyword>
<evidence type="ECO:0000256" key="4">
    <source>
        <dbReference type="SAM" id="MobiDB-lite"/>
    </source>
</evidence>
<organism evidence="6 7">
    <name type="scientific">Lyophyllum shimeji</name>
    <name type="common">Hon-shimeji</name>
    <name type="synonym">Tricholoma shimeji</name>
    <dbReference type="NCBI Taxonomy" id="47721"/>
    <lineage>
        <taxon>Eukaryota</taxon>
        <taxon>Fungi</taxon>
        <taxon>Dikarya</taxon>
        <taxon>Basidiomycota</taxon>
        <taxon>Agaricomycotina</taxon>
        <taxon>Agaricomycetes</taxon>
        <taxon>Agaricomycetidae</taxon>
        <taxon>Agaricales</taxon>
        <taxon>Tricholomatineae</taxon>
        <taxon>Lyophyllaceae</taxon>
        <taxon>Lyophyllum</taxon>
    </lineage>
</organism>
<evidence type="ECO:0000256" key="2">
    <source>
        <dbReference type="ARBA" id="ARBA00022670"/>
    </source>
</evidence>
<protein>
    <recommendedName>
        <fullName evidence="5">Ubiquitin-like protease family profile domain-containing protein</fullName>
    </recommendedName>
</protein>
<feature type="domain" description="Ubiquitin-like protease family profile" evidence="5">
    <location>
        <begin position="181"/>
        <end position="391"/>
    </location>
</feature>